<evidence type="ECO:0000313" key="2">
    <source>
        <dbReference type="EMBL" id="KAF7184768.1"/>
    </source>
</evidence>
<dbReference type="AlphaFoldDB" id="A0A8H6VA93"/>
<keyword evidence="3" id="KW-1185">Reference proteome</keyword>
<comment type="caution">
    <text evidence="2">The sequence shown here is derived from an EMBL/GenBank/DDBJ whole genome shotgun (WGS) entry which is preliminary data.</text>
</comment>
<reference evidence="2" key="1">
    <citation type="submission" date="2020-06" db="EMBL/GenBank/DDBJ databases">
        <title>Draft genome sequences of strains closely related to Aspergillus parafelis and Aspergillus hiratsukae.</title>
        <authorList>
            <person name="Dos Santos R.A.C."/>
            <person name="Rivero-Menendez O."/>
            <person name="Steenwyk J.L."/>
            <person name="Mead M.E."/>
            <person name="Goldman G.H."/>
            <person name="Alastruey-Izquierdo A."/>
            <person name="Rokas A."/>
        </authorList>
    </citation>
    <scope>NUCLEOTIDE SEQUENCE</scope>
    <source>
        <strain evidence="2">CNM-CM7691</strain>
    </source>
</reference>
<organism evidence="2 3">
    <name type="scientific">Aspergillus felis</name>
    <dbReference type="NCBI Taxonomy" id="1287682"/>
    <lineage>
        <taxon>Eukaryota</taxon>
        <taxon>Fungi</taxon>
        <taxon>Dikarya</taxon>
        <taxon>Ascomycota</taxon>
        <taxon>Pezizomycotina</taxon>
        <taxon>Eurotiomycetes</taxon>
        <taxon>Eurotiomycetidae</taxon>
        <taxon>Eurotiales</taxon>
        <taxon>Aspergillaceae</taxon>
        <taxon>Aspergillus</taxon>
        <taxon>Aspergillus subgen. Fumigati</taxon>
    </lineage>
</organism>
<evidence type="ECO:0000313" key="3">
    <source>
        <dbReference type="Proteomes" id="UP000641853"/>
    </source>
</evidence>
<protein>
    <submittedName>
        <fullName evidence="2">Uncharacterized protein</fullName>
    </submittedName>
</protein>
<dbReference type="EMBL" id="JACBAG010001548">
    <property type="protein sequence ID" value="KAF7184768.1"/>
    <property type="molecule type" value="Genomic_DNA"/>
</dbReference>
<proteinExistence type="predicted"/>
<feature type="compositionally biased region" description="Polar residues" evidence="1">
    <location>
        <begin position="169"/>
        <end position="181"/>
    </location>
</feature>
<feature type="region of interest" description="Disordered" evidence="1">
    <location>
        <begin position="163"/>
        <end position="185"/>
    </location>
</feature>
<gene>
    <name evidence="2" type="ORF">CNMCM7691_006326</name>
</gene>
<accession>A0A8H6VA93</accession>
<sequence>MQVWEQAQARAKADQAIIASQLTDANPWLQMTQWADYLQGIQAHDLLACVAAPEEDPMDATEQRVQVIWHIMEQVTHKSQQTVQQCSQAIRVEAVQSKKGQIPHRPLLAYMDEAAIKKHMQPWQQILAFITRTQAPHNWTSPQYGMTARQRQKWRQLWQLASQAPGRPNPNSQGNQGSPGSQAAVLGDPKNLKAWTMTAIEKACLEFCIELLNQRHRSHKYKSALVCAMAVLGQGEAS</sequence>
<name>A0A8H6VA93_9EURO</name>
<evidence type="ECO:0000256" key="1">
    <source>
        <dbReference type="SAM" id="MobiDB-lite"/>
    </source>
</evidence>
<dbReference type="Proteomes" id="UP000641853">
    <property type="component" value="Unassembled WGS sequence"/>
</dbReference>